<dbReference type="KEGG" id="pqu:IG609_002320"/>
<dbReference type="PANTHER" id="PTHR30268">
    <property type="entry name" value="L-RHAMNOSE ISOMERASE"/>
    <property type="match status" value="1"/>
</dbReference>
<keyword evidence="4 7" id="KW-0413">Isomerase</keyword>
<keyword evidence="3 7" id="KW-0464">Manganese</keyword>
<feature type="binding site" evidence="7">
    <location>
        <position position="262"/>
    </location>
    <ligand>
        <name>Mn(2+)</name>
        <dbReference type="ChEBI" id="CHEBI:29035"/>
    </ligand>
</feature>
<dbReference type="GO" id="GO:0019301">
    <property type="term" value="P:rhamnose catabolic process"/>
    <property type="evidence" value="ECO:0007669"/>
    <property type="project" value="UniProtKB-UniRule"/>
</dbReference>
<reference evidence="9 10" key="1">
    <citation type="journal article" date="2021" name="Int. J. Syst. Evol. Microbiol.">
        <title>&lt;i&gt;Pectobacterium quasiaquaticum&lt;/i&gt; sp. nov., isolated from waterways.</title>
        <authorList>
            <person name="Ben Moussa H."/>
            <person name="Pedron J."/>
            <person name="Bertrand C."/>
            <person name="Hecquet A."/>
            <person name="Barny M.A."/>
        </authorList>
    </citation>
    <scope>NUCLEOTIDE SEQUENCE [LARGE SCALE GENOMIC DNA]</scope>
    <source>
        <strain evidence="9 10">A477-S1-J17</strain>
    </source>
</reference>
<dbReference type="NCBIfam" id="NF002203">
    <property type="entry name" value="PRK01076.1"/>
    <property type="match status" value="1"/>
</dbReference>
<dbReference type="Proteomes" id="UP000806577">
    <property type="component" value="Chromosome"/>
</dbReference>
<feature type="binding site" evidence="7">
    <location>
        <position position="294"/>
    </location>
    <ligand>
        <name>Mn(2+)</name>
        <dbReference type="ChEBI" id="CHEBI:29035"/>
    </ligand>
</feature>
<protein>
    <recommendedName>
        <fullName evidence="7 8">L-rhamnose isomerase</fullName>
        <ecNumber evidence="7 8">5.3.1.14</ecNumber>
    </recommendedName>
</protein>
<dbReference type="InterPro" id="IPR036237">
    <property type="entry name" value="Xyl_isomerase-like_sf"/>
</dbReference>
<evidence type="ECO:0000256" key="7">
    <source>
        <dbReference type="HAMAP-Rule" id="MF_00541"/>
    </source>
</evidence>
<name>A0A9Q2EVP7_9GAMM</name>
<evidence type="ECO:0000256" key="1">
    <source>
        <dbReference type="ARBA" id="ARBA00022490"/>
    </source>
</evidence>
<dbReference type="HAMAP" id="MF_00541">
    <property type="entry name" value="RhaA"/>
    <property type="match status" value="1"/>
</dbReference>
<accession>A0A9Q2EVP7</accession>
<evidence type="ECO:0000256" key="8">
    <source>
        <dbReference type="NCBIfam" id="TIGR01748"/>
    </source>
</evidence>
<organism evidence="9 10">
    <name type="scientific">Pectobacterium quasiaquaticum</name>
    <dbReference type="NCBI Taxonomy" id="2774015"/>
    <lineage>
        <taxon>Bacteria</taxon>
        <taxon>Pseudomonadati</taxon>
        <taxon>Pseudomonadota</taxon>
        <taxon>Gammaproteobacteria</taxon>
        <taxon>Enterobacterales</taxon>
        <taxon>Pectobacteriaceae</taxon>
        <taxon>Pectobacterium</taxon>
    </lineage>
</organism>
<dbReference type="GO" id="GO:0030145">
    <property type="term" value="F:manganese ion binding"/>
    <property type="evidence" value="ECO:0007669"/>
    <property type="project" value="UniProtKB-UniRule"/>
</dbReference>
<comment type="similarity">
    <text evidence="6 7">Belongs to the rhamnose isomerase family.</text>
</comment>
<evidence type="ECO:0000256" key="6">
    <source>
        <dbReference type="ARBA" id="ARBA00061402"/>
    </source>
</evidence>
<dbReference type="EC" id="5.3.1.14" evidence="7 8"/>
<comment type="subcellular location">
    <subcellularLocation>
        <location evidence="7">Cytoplasm</location>
    </subcellularLocation>
</comment>
<comment type="pathway">
    <text evidence="7">Carbohydrate degradation; L-rhamnose degradation; glycerone phosphate from L-rhamnose: step 1/3.</text>
</comment>
<dbReference type="Pfam" id="PF06134">
    <property type="entry name" value="RhaA"/>
    <property type="match status" value="1"/>
</dbReference>
<dbReference type="AlphaFoldDB" id="A0A9Q2EVP7"/>
<keyword evidence="10" id="KW-1185">Reference proteome</keyword>
<dbReference type="FunFam" id="3.20.20.150:FF:000006">
    <property type="entry name" value="L-rhamnose isomerase"/>
    <property type="match status" value="1"/>
</dbReference>
<evidence type="ECO:0000256" key="2">
    <source>
        <dbReference type="ARBA" id="ARBA00022723"/>
    </source>
</evidence>
<dbReference type="EMBL" id="CP065177">
    <property type="protein sequence ID" value="URG49445.1"/>
    <property type="molecule type" value="Genomic_DNA"/>
</dbReference>
<evidence type="ECO:0000256" key="5">
    <source>
        <dbReference type="ARBA" id="ARBA00023308"/>
    </source>
</evidence>
<comment type="subunit">
    <text evidence="7">Homotetramer.</text>
</comment>
<evidence type="ECO:0000256" key="4">
    <source>
        <dbReference type="ARBA" id="ARBA00023235"/>
    </source>
</evidence>
<dbReference type="PANTHER" id="PTHR30268:SF0">
    <property type="entry name" value="L-RHAMNOSE ISOMERASE"/>
    <property type="match status" value="1"/>
</dbReference>
<gene>
    <name evidence="7" type="primary">rhaA</name>
    <name evidence="9" type="ORF">IG609_002320</name>
</gene>
<dbReference type="GO" id="GO:0005737">
    <property type="term" value="C:cytoplasm"/>
    <property type="evidence" value="ECO:0007669"/>
    <property type="project" value="UniProtKB-SubCell"/>
</dbReference>
<evidence type="ECO:0000313" key="9">
    <source>
        <dbReference type="EMBL" id="URG49445.1"/>
    </source>
</evidence>
<dbReference type="InterPro" id="IPR050337">
    <property type="entry name" value="L-rhamnose_isomerase"/>
</dbReference>
<evidence type="ECO:0000256" key="3">
    <source>
        <dbReference type="ARBA" id="ARBA00023211"/>
    </source>
</evidence>
<dbReference type="Gene3D" id="3.20.20.150">
    <property type="entry name" value="Divalent-metal-dependent TIM barrel enzymes"/>
    <property type="match status" value="1"/>
</dbReference>
<dbReference type="NCBIfam" id="TIGR01748">
    <property type="entry name" value="rhaA"/>
    <property type="match status" value="1"/>
</dbReference>
<keyword evidence="1 7" id="KW-0963">Cytoplasm</keyword>
<keyword evidence="2 7" id="KW-0479">Metal-binding</keyword>
<comment type="catalytic activity">
    <reaction evidence="7">
        <text>L-rhamnopyranose = L-rhamnulose</text>
        <dbReference type="Rhea" id="RHEA:23160"/>
        <dbReference type="ChEBI" id="CHEBI:17897"/>
        <dbReference type="ChEBI" id="CHEBI:62346"/>
        <dbReference type="EC" id="5.3.1.14"/>
    </reaction>
</comment>
<dbReference type="GO" id="GO:0019324">
    <property type="term" value="P:L-lyxose metabolic process"/>
    <property type="evidence" value="ECO:0007669"/>
    <property type="project" value="TreeGrafter"/>
</dbReference>
<dbReference type="GO" id="GO:0008740">
    <property type="term" value="F:L-rhamnose isomerase activity"/>
    <property type="evidence" value="ECO:0007669"/>
    <property type="project" value="UniProtKB-UniRule"/>
</dbReference>
<feature type="binding site" evidence="7">
    <location>
        <position position="296"/>
    </location>
    <ligand>
        <name>Mn(2+)</name>
        <dbReference type="ChEBI" id="CHEBI:29035"/>
    </ligand>
</feature>
<dbReference type="SUPFAM" id="SSF51658">
    <property type="entry name" value="Xylose isomerase-like"/>
    <property type="match status" value="1"/>
</dbReference>
<dbReference type="InterPro" id="IPR009308">
    <property type="entry name" value="Rhamnose_isomerase"/>
</dbReference>
<keyword evidence="5 7" id="KW-0684">Rhamnose metabolism</keyword>
<comment type="cofactor">
    <cofactor evidence="7">
        <name>Mn(2+)</name>
        <dbReference type="ChEBI" id="CHEBI:29035"/>
    </cofactor>
    <text evidence="7">Binds 1 Mn(2+) ion per subunit.</text>
</comment>
<proteinExistence type="inferred from homology"/>
<sequence length="420" mass="47308">MSTPIETAWQLAKARYASMNIDVEAVLEQLDQIPVSMHCWQGDDVVGFENTGGPLTGGIQATGNYPGKASTPDELRADLEQAFALIPGPKRLNLHAIYLESAQPVARNEIAPEHFSTWVEWAKRHQLGLDFNPTCFSHPLSADGFTLSHPDEKVRRFWIEHCQASRRISAYFGRELGTPSVMNIWVPDGMKDLTIDRLAFRQRLLSALDEVIAEPLDQAHHIDAVESKLFGIGAESFTVGSSEFCLGYAASRGTALCLDAGHFHPTEVISDKISSAILYVPRLLLHVSRPVRWDSDHVVLLDDETQAIAHEIVRHKLLNRVHIGLDFFDASINRIAAWVIGTRNMKKALLRALLEPTETLRTLEQNGDYTARLALLEEQKSLPWQAVWEHYCQRHDVIPGSEWLQQVRQYEETILTQRQG</sequence>
<evidence type="ECO:0000313" key="10">
    <source>
        <dbReference type="Proteomes" id="UP000806577"/>
    </source>
</evidence>
<comment type="function">
    <text evidence="7">Catalyzes the interconversion of L-rhamnose and L-rhamnulose.</text>
</comment>
<dbReference type="RefSeq" id="WP_193397850.1">
    <property type="nucleotide sequence ID" value="NZ_CP065177.1"/>
</dbReference>